<feature type="transmembrane region" description="Helical" evidence="7">
    <location>
        <begin position="352"/>
        <end position="372"/>
    </location>
</feature>
<dbReference type="PROSITE" id="PS50850">
    <property type="entry name" value="MFS"/>
    <property type="match status" value="1"/>
</dbReference>
<feature type="transmembrane region" description="Helical" evidence="7">
    <location>
        <begin position="279"/>
        <end position="299"/>
    </location>
</feature>
<evidence type="ECO:0000313" key="10">
    <source>
        <dbReference type="Proteomes" id="UP001201980"/>
    </source>
</evidence>
<organism evidence="9 10">
    <name type="scientific">Zalerion maritima</name>
    <dbReference type="NCBI Taxonomy" id="339359"/>
    <lineage>
        <taxon>Eukaryota</taxon>
        <taxon>Fungi</taxon>
        <taxon>Dikarya</taxon>
        <taxon>Ascomycota</taxon>
        <taxon>Pezizomycotina</taxon>
        <taxon>Sordariomycetes</taxon>
        <taxon>Lulworthiomycetidae</taxon>
        <taxon>Lulworthiales</taxon>
        <taxon>Lulworthiaceae</taxon>
        <taxon>Zalerion</taxon>
    </lineage>
</organism>
<feature type="transmembrane region" description="Helical" evidence="7">
    <location>
        <begin position="82"/>
        <end position="108"/>
    </location>
</feature>
<dbReference type="Pfam" id="PF07690">
    <property type="entry name" value="MFS_1"/>
    <property type="match status" value="1"/>
</dbReference>
<evidence type="ECO:0000259" key="8">
    <source>
        <dbReference type="PROSITE" id="PS50850"/>
    </source>
</evidence>
<dbReference type="GO" id="GO:0005886">
    <property type="term" value="C:plasma membrane"/>
    <property type="evidence" value="ECO:0007669"/>
    <property type="project" value="TreeGrafter"/>
</dbReference>
<keyword evidence="5 7" id="KW-0472">Membrane</keyword>
<dbReference type="CDD" id="cd17502">
    <property type="entry name" value="MFS_Azr1_MDR_like"/>
    <property type="match status" value="1"/>
</dbReference>
<keyword evidence="10" id="KW-1185">Reference proteome</keyword>
<dbReference type="InterPro" id="IPR011701">
    <property type="entry name" value="MFS"/>
</dbReference>
<comment type="caution">
    <text evidence="9">The sequence shown here is derived from an EMBL/GenBank/DDBJ whole genome shotgun (WGS) entry which is preliminary data.</text>
</comment>
<dbReference type="PRINTS" id="PR01036">
    <property type="entry name" value="TCRTETB"/>
</dbReference>
<dbReference type="FunFam" id="1.20.1250.20:FF:000196">
    <property type="entry name" value="MFS toxin efflux pump (AflT)"/>
    <property type="match status" value="1"/>
</dbReference>
<feature type="compositionally biased region" description="Low complexity" evidence="6">
    <location>
        <begin position="45"/>
        <end position="54"/>
    </location>
</feature>
<feature type="transmembrane region" description="Helical" evidence="7">
    <location>
        <begin position="410"/>
        <end position="429"/>
    </location>
</feature>
<dbReference type="Proteomes" id="UP001201980">
    <property type="component" value="Unassembled WGS sequence"/>
</dbReference>
<comment type="subcellular location">
    <subcellularLocation>
        <location evidence="1">Membrane</location>
        <topology evidence="1">Multi-pass membrane protein</topology>
    </subcellularLocation>
</comment>
<feature type="transmembrane region" description="Helical" evidence="7">
    <location>
        <begin position="182"/>
        <end position="200"/>
    </location>
</feature>
<feature type="transmembrane region" description="Helical" evidence="7">
    <location>
        <begin position="470"/>
        <end position="493"/>
    </location>
</feature>
<name>A0AAD5WT12_9PEZI</name>
<feature type="transmembrane region" description="Helical" evidence="7">
    <location>
        <begin position="311"/>
        <end position="331"/>
    </location>
</feature>
<feature type="transmembrane region" description="Helical" evidence="7">
    <location>
        <begin position="238"/>
        <end position="258"/>
    </location>
</feature>
<dbReference type="EMBL" id="JAKWBI020000143">
    <property type="protein sequence ID" value="KAJ2901662.1"/>
    <property type="molecule type" value="Genomic_DNA"/>
</dbReference>
<evidence type="ECO:0000256" key="1">
    <source>
        <dbReference type="ARBA" id="ARBA00004141"/>
    </source>
</evidence>
<dbReference type="AlphaFoldDB" id="A0AAD5WT12"/>
<dbReference type="GO" id="GO:0022857">
    <property type="term" value="F:transmembrane transporter activity"/>
    <property type="evidence" value="ECO:0007669"/>
    <property type="project" value="InterPro"/>
</dbReference>
<accession>A0AAD5WT12</accession>
<keyword evidence="3 7" id="KW-0812">Transmembrane</keyword>
<dbReference type="InterPro" id="IPR020846">
    <property type="entry name" value="MFS_dom"/>
</dbReference>
<feature type="transmembrane region" description="Helical" evidence="7">
    <location>
        <begin position="551"/>
        <end position="571"/>
    </location>
</feature>
<evidence type="ECO:0000256" key="5">
    <source>
        <dbReference type="ARBA" id="ARBA00023136"/>
    </source>
</evidence>
<dbReference type="SUPFAM" id="SSF103473">
    <property type="entry name" value="MFS general substrate transporter"/>
    <property type="match status" value="1"/>
</dbReference>
<evidence type="ECO:0000256" key="3">
    <source>
        <dbReference type="ARBA" id="ARBA00022692"/>
    </source>
</evidence>
<evidence type="ECO:0000313" key="9">
    <source>
        <dbReference type="EMBL" id="KAJ2901662.1"/>
    </source>
</evidence>
<feature type="compositionally biased region" description="Basic and acidic residues" evidence="6">
    <location>
        <begin position="584"/>
        <end position="604"/>
    </location>
</feature>
<feature type="transmembrane region" description="Helical" evidence="7">
    <location>
        <begin position="441"/>
        <end position="458"/>
    </location>
</feature>
<dbReference type="InterPro" id="IPR036259">
    <property type="entry name" value="MFS_trans_sf"/>
</dbReference>
<evidence type="ECO:0000256" key="7">
    <source>
        <dbReference type="SAM" id="Phobius"/>
    </source>
</evidence>
<protein>
    <submittedName>
        <fullName evidence="9">Mfs aflatoxin efflux protein</fullName>
    </submittedName>
</protein>
<feature type="transmembrane region" description="Helical" evidence="7">
    <location>
        <begin position="384"/>
        <end position="405"/>
    </location>
</feature>
<evidence type="ECO:0000256" key="2">
    <source>
        <dbReference type="ARBA" id="ARBA00022448"/>
    </source>
</evidence>
<proteinExistence type="predicted"/>
<feature type="transmembrane region" description="Helical" evidence="7">
    <location>
        <begin position="207"/>
        <end position="226"/>
    </location>
</feature>
<dbReference type="PANTHER" id="PTHR23501:SF153">
    <property type="entry name" value="AFLATOXIN EFFLUX PUMP, PUTATIVE-RELATED"/>
    <property type="match status" value="1"/>
</dbReference>
<dbReference type="FunFam" id="1.20.1720.10:FF:000012">
    <property type="entry name" value="MFS toxin efflux pump (AflT)"/>
    <property type="match status" value="1"/>
</dbReference>
<evidence type="ECO:0000256" key="4">
    <source>
        <dbReference type="ARBA" id="ARBA00022989"/>
    </source>
</evidence>
<dbReference type="Gene3D" id="1.20.1250.20">
    <property type="entry name" value="MFS general substrate transporter like domains"/>
    <property type="match status" value="2"/>
</dbReference>
<reference evidence="9" key="1">
    <citation type="submission" date="2022-07" db="EMBL/GenBank/DDBJ databases">
        <title>Draft genome sequence of Zalerion maritima ATCC 34329, a (micro)plastics degrading marine fungus.</title>
        <authorList>
            <person name="Paco A."/>
            <person name="Goncalves M.F.M."/>
            <person name="Rocha-Santos T.A.P."/>
            <person name="Alves A."/>
        </authorList>
    </citation>
    <scope>NUCLEOTIDE SEQUENCE</scope>
    <source>
        <strain evidence="9">ATCC 34329</strain>
    </source>
</reference>
<keyword evidence="2" id="KW-0813">Transport</keyword>
<feature type="compositionally biased region" description="Basic and acidic residues" evidence="6">
    <location>
        <begin position="612"/>
        <end position="636"/>
    </location>
</feature>
<gene>
    <name evidence="9" type="ORF">MKZ38_001575</name>
</gene>
<feature type="domain" description="Major facilitator superfamily (MFS) profile" evidence="8">
    <location>
        <begin position="85"/>
        <end position="574"/>
    </location>
</feature>
<sequence length="636" mass="68856">MVFWHTKTKKEEPSPASGSEIEQAGQAEEKLANDGETPAMPPPTTTTTTTTKDGGPTGGATLEHTEIQEEEDHMDYPEGWQLYALILSVFVSMFLVALDRLIISTALPEITDEFHSITDIGWYGSAYLFSTCATQLMFGKLYTFFAVKGVFLAAIILFEVGSAVCGAAPSSVAFIVGRAIQGVGAAGIFAGAVVVIVYAVPLHRRPLFQGAFGAVFGIASVAGPLLGGVFTTNVTWRWCFYINLPIGGVAMVFIYFLLKVPDRKTTRKPFWYKIKQLDILGTVFLVPGTVCIILCLQWGGVDYAWNSWRCILLLTLGGVLLIAFVVVQIVFPDTATVPPRIMRQQSIAAGTYATVCLGSAMMVLVYYIPIWFQAIKDVSAVDSGIRLLPMVLSLVVASGISGALIHRVGYYTPVMIFGTCVMAVGAGLITMFEVDTPQSQWIAYQFVYGFGLGFTFQAPNIGAQTVLKPIDVSIGVALMFFGQMLGGAIFISVGQNVLTSELVKQLSKLPLFDEDTIRSYMKEHGALDFTDFPDSVKPQVVSAYNEALRQVFVLALAMSCITIFGSLAMEWRTVKQDKDKFEKHAKDVEEKAVRDGGGGEKKGSQDTQRAGDGSRPEADEEGKSAEASADQKGEGS</sequence>
<feature type="transmembrane region" description="Helical" evidence="7">
    <location>
        <begin position="150"/>
        <end position="176"/>
    </location>
</feature>
<feature type="region of interest" description="Disordered" evidence="6">
    <location>
        <begin position="1"/>
        <end position="61"/>
    </location>
</feature>
<dbReference type="PANTHER" id="PTHR23501">
    <property type="entry name" value="MAJOR FACILITATOR SUPERFAMILY"/>
    <property type="match status" value="1"/>
</dbReference>
<evidence type="ECO:0000256" key="6">
    <source>
        <dbReference type="SAM" id="MobiDB-lite"/>
    </source>
</evidence>
<keyword evidence="4 7" id="KW-1133">Transmembrane helix</keyword>
<feature type="region of interest" description="Disordered" evidence="6">
    <location>
        <begin position="584"/>
        <end position="636"/>
    </location>
</feature>